<sequence length="518" mass="60286">EEIFEEPDQSSIQTTGCAQYEGPFEMQVDDNLYCQDQAVYYVDEEYSQCTKALNIVNLGVFAEFIASKFEQDVFIVINHVNCSCPEFDYWAMFNNHIVSCYKKHKYTCNWTSQNIQSCAFHPLSTTLKIFVDHDNKRIKLKFVVPDNNLPDNFDINAEFKDFYEEKFEYEEFVKPDYSLETVEEEIEDAKMKQFLLLNENAELVVCGDLIIEKKHENLDSFQKNGPLFQNQKFTLRLYNEDEKDESSTQTILSILKFNKICEIDKHNVQQLQNNSTQLIKYPSFEVQLKAVPGINGNAARYVDIEFTPKDFSKYKELTDKQNVPLVQSTKQYQLLEGQFQNVTEISKLYMEMFALNQLRVGFLYFFHAEKLGLWSSTSDLVAYQCSDAENHLKKALNGFSEFTQKTIQKLQDVEIPSIQIQQIKSNKSVFSQYVKMQLEAAEDTCQSIKIESQGLKQLQKLFPNERNTALNNKCDLKIKHFAQPANDQKYLGVGIFNVFSTEVENQAQLKEQLWGKQK</sequence>
<organism evidence="1">
    <name type="scientific">Trepomonas sp. PC1</name>
    <dbReference type="NCBI Taxonomy" id="1076344"/>
    <lineage>
        <taxon>Eukaryota</taxon>
        <taxon>Metamonada</taxon>
        <taxon>Diplomonadida</taxon>
        <taxon>Hexamitidae</taxon>
        <taxon>Hexamitinae</taxon>
        <taxon>Trepomonas</taxon>
    </lineage>
</organism>
<dbReference type="AlphaFoldDB" id="A0A146K2T8"/>
<accession>A0A146K2T8</accession>
<evidence type="ECO:0000313" key="1">
    <source>
        <dbReference type="EMBL" id="JAP89849.1"/>
    </source>
</evidence>
<protein>
    <submittedName>
        <fullName evidence="1">Uncharacterized protein</fullName>
    </submittedName>
</protein>
<reference evidence="1" key="1">
    <citation type="submission" date="2015-07" db="EMBL/GenBank/DDBJ databases">
        <title>Adaptation to a free-living lifestyle via gene acquisitions in the diplomonad Trepomonas sp. PC1.</title>
        <authorList>
            <person name="Xu F."/>
            <person name="Jerlstrom-Hultqvist J."/>
            <person name="Kolisko M."/>
            <person name="Simpson A.G.B."/>
            <person name="Roger A.J."/>
            <person name="Svard S.G."/>
            <person name="Andersson J.O."/>
        </authorList>
    </citation>
    <scope>NUCLEOTIDE SEQUENCE</scope>
    <source>
        <strain evidence="1">PC1</strain>
    </source>
</reference>
<proteinExistence type="predicted"/>
<feature type="non-terminal residue" evidence="1">
    <location>
        <position position="1"/>
    </location>
</feature>
<gene>
    <name evidence="1" type="ORF">TPC1_30656</name>
</gene>
<dbReference type="EMBL" id="GDID01006757">
    <property type="protein sequence ID" value="JAP89849.1"/>
    <property type="molecule type" value="Transcribed_RNA"/>
</dbReference>
<name>A0A146K2T8_9EUKA</name>